<dbReference type="Pfam" id="PF00059">
    <property type="entry name" value="Lectin_C"/>
    <property type="match status" value="1"/>
</dbReference>
<name>A0A443QY68_9ACAR</name>
<accession>A0A443QY68</accession>
<dbReference type="EMBL" id="NCKV01050992">
    <property type="protein sequence ID" value="RWS07951.1"/>
    <property type="molecule type" value="Genomic_DNA"/>
</dbReference>
<dbReference type="CDD" id="cd00037">
    <property type="entry name" value="CLECT"/>
    <property type="match status" value="1"/>
</dbReference>
<evidence type="ECO:0000256" key="1">
    <source>
        <dbReference type="SAM" id="Coils"/>
    </source>
</evidence>
<dbReference type="AlphaFoldDB" id="A0A443QY68"/>
<dbReference type="Gene3D" id="3.10.100.10">
    <property type="entry name" value="Mannose-Binding Protein A, subunit A"/>
    <property type="match status" value="1"/>
</dbReference>
<keyword evidence="2" id="KW-0812">Transmembrane</keyword>
<feature type="domain" description="C-type lectin" evidence="3">
    <location>
        <begin position="1"/>
        <end position="59"/>
    </location>
</feature>
<evidence type="ECO:0000259" key="3">
    <source>
        <dbReference type="PROSITE" id="PS50041"/>
    </source>
</evidence>
<feature type="transmembrane region" description="Helical" evidence="2">
    <location>
        <begin position="163"/>
        <end position="182"/>
    </location>
</feature>
<dbReference type="VEuPathDB" id="VectorBase:LDEU014137"/>
<dbReference type="SUPFAM" id="SSF56436">
    <property type="entry name" value="C-type lectin-like"/>
    <property type="match status" value="1"/>
</dbReference>
<dbReference type="Proteomes" id="UP000288716">
    <property type="component" value="Unassembled WGS sequence"/>
</dbReference>
<protein>
    <recommendedName>
        <fullName evidence="3">C-type lectin domain-containing protein</fullName>
    </recommendedName>
</protein>
<evidence type="ECO:0000313" key="4">
    <source>
        <dbReference type="EMBL" id="RWS07951.1"/>
    </source>
</evidence>
<comment type="caution">
    <text evidence="4">The sequence shown here is derived from an EMBL/GenBank/DDBJ whole genome shotgun (WGS) entry which is preliminary data.</text>
</comment>
<organism evidence="4 5">
    <name type="scientific">Leptotrombidium deliense</name>
    <dbReference type="NCBI Taxonomy" id="299467"/>
    <lineage>
        <taxon>Eukaryota</taxon>
        <taxon>Metazoa</taxon>
        <taxon>Ecdysozoa</taxon>
        <taxon>Arthropoda</taxon>
        <taxon>Chelicerata</taxon>
        <taxon>Arachnida</taxon>
        <taxon>Acari</taxon>
        <taxon>Acariformes</taxon>
        <taxon>Trombidiformes</taxon>
        <taxon>Prostigmata</taxon>
        <taxon>Anystina</taxon>
        <taxon>Parasitengona</taxon>
        <taxon>Trombiculoidea</taxon>
        <taxon>Trombiculidae</taxon>
        <taxon>Leptotrombidium</taxon>
    </lineage>
</organism>
<proteinExistence type="predicted"/>
<feature type="coiled-coil region" evidence="1">
    <location>
        <begin position="77"/>
        <end position="104"/>
    </location>
</feature>
<evidence type="ECO:0000256" key="2">
    <source>
        <dbReference type="SAM" id="Phobius"/>
    </source>
</evidence>
<gene>
    <name evidence="4" type="ORF">B4U80_14732</name>
</gene>
<keyword evidence="2" id="KW-1133">Transmembrane helix</keyword>
<keyword evidence="2" id="KW-0472">Membrane</keyword>
<sequence>GIRVISKTKYFIWENGEVFDYENWATTEPNMDINANCISYRNGQWFASKCDEKFSVICEKTMASSKYMESESGSSLINKLANEMNTARDSLKAVNEQIKAYKERDNRLTKILSDIHDGKLFIRAKETNMENEHAKRTKRALSTLPLKNQESLKKDIVSLQHTITTLLFLNVSLIVTISVVVIRKWK</sequence>
<dbReference type="InterPro" id="IPR016187">
    <property type="entry name" value="CTDL_fold"/>
</dbReference>
<dbReference type="InterPro" id="IPR001304">
    <property type="entry name" value="C-type_lectin-like"/>
</dbReference>
<dbReference type="PROSITE" id="PS50041">
    <property type="entry name" value="C_TYPE_LECTIN_2"/>
    <property type="match status" value="1"/>
</dbReference>
<evidence type="ECO:0000313" key="5">
    <source>
        <dbReference type="Proteomes" id="UP000288716"/>
    </source>
</evidence>
<keyword evidence="1" id="KW-0175">Coiled coil</keyword>
<keyword evidence="5" id="KW-1185">Reference proteome</keyword>
<reference evidence="4 5" key="1">
    <citation type="journal article" date="2018" name="Gigascience">
        <title>Genomes of trombidid mites reveal novel predicted allergens and laterally-transferred genes associated with secondary metabolism.</title>
        <authorList>
            <person name="Dong X."/>
            <person name="Chaisiri K."/>
            <person name="Xia D."/>
            <person name="Armstrong S.D."/>
            <person name="Fang Y."/>
            <person name="Donnelly M.J."/>
            <person name="Kadowaki T."/>
            <person name="McGarry J.W."/>
            <person name="Darby A.C."/>
            <person name="Makepeace B.L."/>
        </authorList>
    </citation>
    <scope>NUCLEOTIDE SEQUENCE [LARGE SCALE GENOMIC DNA]</scope>
    <source>
        <strain evidence="4">UoL-UT</strain>
    </source>
</reference>
<feature type="non-terminal residue" evidence="4">
    <location>
        <position position="1"/>
    </location>
</feature>
<dbReference type="InterPro" id="IPR016186">
    <property type="entry name" value="C-type_lectin-like/link_sf"/>
</dbReference>
<dbReference type="STRING" id="299467.A0A443QY68"/>